<dbReference type="PROSITE" id="PS51257">
    <property type="entry name" value="PROKAR_LIPOPROTEIN"/>
    <property type="match status" value="1"/>
</dbReference>
<dbReference type="Gene3D" id="2.40.100.20">
    <property type="match status" value="1"/>
</dbReference>
<evidence type="ECO:0000313" key="3">
    <source>
        <dbReference type="EMBL" id="MBM6674080.1"/>
    </source>
</evidence>
<dbReference type="AlphaFoldDB" id="A0A939B7V4"/>
<evidence type="ECO:0000313" key="4">
    <source>
        <dbReference type="Proteomes" id="UP000706891"/>
    </source>
</evidence>
<organism evidence="3 4">
    <name type="scientific">Marseilla massiliensis</name>
    <dbReference type="NCBI Taxonomy" id="1841864"/>
    <lineage>
        <taxon>Bacteria</taxon>
        <taxon>Pseudomonadati</taxon>
        <taxon>Bacteroidota</taxon>
        <taxon>Bacteroidia</taxon>
        <taxon>Bacteroidales</taxon>
        <taxon>Prevotellaceae</taxon>
        <taxon>Marseilla</taxon>
    </lineage>
</organism>
<protein>
    <recommendedName>
        <fullName evidence="2">Cyclophilin-like domain-containing protein</fullName>
    </recommendedName>
</protein>
<keyword evidence="1" id="KW-0732">Signal</keyword>
<evidence type="ECO:0000256" key="1">
    <source>
        <dbReference type="SAM" id="SignalP"/>
    </source>
</evidence>
<reference evidence="3" key="1">
    <citation type="submission" date="2020-08" db="EMBL/GenBank/DDBJ databases">
        <authorList>
            <person name="Cejkova D."/>
            <person name="Kubasova T."/>
            <person name="Jahodarova E."/>
            <person name="Rychlik I."/>
        </authorList>
    </citation>
    <scope>NUCLEOTIDE SEQUENCE</scope>
    <source>
        <strain evidence="3">An824</strain>
    </source>
</reference>
<accession>A0A939B7V4</accession>
<feature type="signal peptide" evidence="1">
    <location>
        <begin position="1"/>
        <end position="26"/>
    </location>
</feature>
<dbReference type="EMBL" id="JACJJG010000052">
    <property type="protein sequence ID" value="MBM6674080.1"/>
    <property type="molecule type" value="Genomic_DNA"/>
</dbReference>
<sequence>MKKRSIFLSPLALLFAVIATTMTACGQSKQNDTSNNPKNMETTKIKLTVTGGRTFTATLADNSSAEALRELIMKGDLTIEMEDYASMEKVGPIGTSLPRNDRPTTTSAGDIILYQGKYLVIYYDKNSWNFTRLGRIDNATADELKQALGSGDVTVTLSAE</sequence>
<feature type="chain" id="PRO_5037497362" description="Cyclophilin-like domain-containing protein" evidence="1">
    <location>
        <begin position="27"/>
        <end position="160"/>
    </location>
</feature>
<evidence type="ECO:0000259" key="2">
    <source>
        <dbReference type="Pfam" id="PF18050"/>
    </source>
</evidence>
<reference evidence="3" key="2">
    <citation type="journal article" date="2021" name="Sci. Rep.">
        <title>The distribution of antibiotic resistance genes in chicken gut microbiota commensals.</title>
        <authorList>
            <person name="Juricova H."/>
            <person name="Matiasovicova J."/>
            <person name="Kubasova T."/>
            <person name="Cejkova D."/>
            <person name="Rychlik I."/>
        </authorList>
    </citation>
    <scope>NUCLEOTIDE SEQUENCE</scope>
    <source>
        <strain evidence="3">An824</strain>
    </source>
</reference>
<proteinExistence type="predicted"/>
<dbReference type="RefSeq" id="WP_205105129.1">
    <property type="nucleotide sequence ID" value="NZ_JACJJG010000052.1"/>
</dbReference>
<gene>
    <name evidence="3" type="ORF">H6A34_09350</name>
</gene>
<name>A0A939B7V4_9BACT</name>
<dbReference type="Proteomes" id="UP000706891">
    <property type="component" value="Unassembled WGS sequence"/>
</dbReference>
<comment type="caution">
    <text evidence="3">The sequence shown here is derived from an EMBL/GenBank/DDBJ whole genome shotgun (WGS) entry which is preliminary data.</text>
</comment>
<feature type="domain" description="Cyclophilin-like" evidence="2">
    <location>
        <begin position="50"/>
        <end position="157"/>
    </location>
</feature>
<dbReference type="InterPro" id="IPR041183">
    <property type="entry name" value="Cyclophilin-like"/>
</dbReference>
<keyword evidence="4" id="KW-1185">Reference proteome</keyword>
<dbReference type="Pfam" id="PF18050">
    <property type="entry name" value="Cyclophil_like2"/>
    <property type="match status" value="1"/>
</dbReference>